<dbReference type="Gene3D" id="3.30.428.10">
    <property type="entry name" value="HIT-like"/>
    <property type="match status" value="1"/>
</dbReference>
<evidence type="ECO:0000313" key="3">
    <source>
        <dbReference type="EMBL" id="GAA0210625.1"/>
    </source>
</evidence>
<dbReference type="SUPFAM" id="SSF54197">
    <property type="entry name" value="HIT-like"/>
    <property type="match status" value="1"/>
</dbReference>
<name>A0ABN0T2S5_9GAMM</name>
<organism evidence="3 4">
    <name type="scientific">Kangiella japonica</name>
    <dbReference type="NCBI Taxonomy" id="647384"/>
    <lineage>
        <taxon>Bacteria</taxon>
        <taxon>Pseudomonadati</taxon>
        <taxon>Pseudomonadota</taxon>
        <taxon>Gammaproteobacteria</taxon>
        <taxon>Kangiellales</taxon>
        <taxon>Kangiellaceae</taxon>
        <taxon>Kangiella</taxon>
    </lineage>
</organism>
<sequence length="145" mass="16389">MDFKLDARLERDCILLGNFELCQVLLMNDANYPWLILVPRVSGIRETYELSGSQKATLMKESNFVLEAMAKTFNADKMNLGALGNIVPQLHIHHIVRYETDLAWPAPVWGKVEPKPYSDSEREAVVAKLNAMLSNYSGFESTAQK</sequence>
<evidence type="ECO:0000256" key="1">
    <source>
        <dbReference type="PROSITE-ProRule" id="PRU00464"/>
    </source>
</evidence>
<comment type="caution">
    <text evidence="3">The sequence shown here is derived from an EMBL/GenBank/DDBJ whole genome shotgun (WGS) entry which is preliminary data.</text>
</comment>
<dbReference type="InterPro" id="IPR026026">
    <property type="entry name" value="HIT_Hint"/>
</dbReference>
<evidence type="ECO:0000259" key="2">
    <source>
        <dbReference type="PROSITE" id="PS51084"/>
    </source>
</evidence>
<dbReference type="InterPro" id="IPR036265">
    <property type="entry name" value="HIT-like_sf"/>
</dbReference>
<dbReference type="RefSeq" id="WP_343989283.1">
    <property type="nucleotide sequence ID" value="NZ_BAAAFM010000003.1"/>
</dbReference>
<protein>
    <submittedName>
        <fullName evidence="3">HIT family protein</fullName>
    </submittedName>
</protein>
<feature type="domain" description="HIT" evidence="2">
    <location>
        <begin position="35"/>
        <end position="104"/>
    </location>
</feature>
<dbReference type="EMBL" id="BAAAFM010000003">
    <property type="protein sequence ID" value="GAA0210625.1"/>
    <property type="molecule type" value="Genomic_DNA"/>
</dbReference>
<dbReference type="Proteomes" id="UP001501221">
    <property type="component" value="Unassembled WGS sequence"/>
</dbReference>
<dbReference type="InterPro" id="IPR011146">
    <property type="entry name" value="HIT-like"/>
</dbReference>
<reference evidence="3 4" key="1">
    <citation type="journal article" date="2019" name="Int. J. Syst. Evol. Microbiol.">
        <title>The Global Catalogue of Microorganisms (GCM) 10K type strain sequencing project: providing services to taxonomists for standard genome sequencing and annotation.</title>
        <authorList>
            <consortium name="The Broad Institute Genomics Platform"/>
            <consortium name="The Broad Institute Genome Sequencing Center for Infectious Disease"/>
            <person name="Wu L."/>
            <person name="Ma J."/>
        </authorList>
    </citation>
    <scope>NUCLEOTIDE SEQUENCE [LARGE SCALE GENOMIC DNA]</scope>
    <source>
        <strain evidence="3 4">JCM 16211</strain>
    </source>
</reference>
<gene>
    <name evidence="3" type="ORF">GCM10009123_17510</name>
</gene>
<keyword evidence="4" id="KW-1185">Reference proteome</keyword>
<dbReference type="Pfam" id="PF01230">
    <property type="entry name" value="HIT"/>
    <property type="match status" value="1"/>
</dbReference>
<comment type="caution">
    <text evidence="1">Lacks conserved residue(s) required for the propagation of feature annotation.</text>
</comment>
<dbReference type="PROSITE" id="PS51084">
    <property type="entry name" value="HIT_2"/>
    <property type="match status" value="1"/>
</dbReference>
<accession>A0ABN0T2S5</accession>
<proteinExistence type="predicted"/>
<dbReference type="PIRSF" id="PIRSF000714">
    <property type="entry name" value="HIT"/>
    <property type="match status" value="1"/>
</dbReference>
<evidence type="ECO:0000313" key="4">
    <source>
        <dbReference type="Proteomes" id="UP001501221"/>
    </source>
</evidence>